<evidence type="ECO:0000313" key="1">
    <source>
        <dbReference type="EMBL" id="KRZ53631.1"/>
    </source>
</evidence>
<dbReference type="Proteomes" id="UP000054721">
    <property type="component" value="Unassembled WGS sequence"/>
</dbReference>
<sequence>MVDHELQFYVNYGAFSQGKSCNKNLKFLDAFFTISPEILILAPINGLKLDIISMLTLPEI</sequence>
<evidence type="ECO:0000313" key="2">
    <source>
        <dbReference type="Proteomes" id="UP000054721"/>
    </source>
</evidence>
<keyword evidence="2" id="KW-1185">Reference proteome</keyword>
<organism evidence="1 2">
    <name type="scientific">Trichinella nativa</name>
    <dbReference type="NCBI Taxonomy" id="6335"/>
    <lineage>
        <taxon>Eukaryota</taxon>
        <taxon>Metazoa</taxon>
        <taxon>Ecdysozoa</taxon>
        <taxon>Nematoda</taxon>
        <taxon>Enoplea</taxon>
        <taxon>Dorylaimia</taxon>
        <taxon>Trichinellida</taxon>
        <taxon>Trichinellidae</taxon>
        <taxon>Trichinella</taxon>
    </lineage>
</organism>
<reference evidence="1 2" key="1">
    <citation type="submission" date="2015-05" db="EMBL/GenBank/DDBJ databases">
        <title>Evolution of Trichinella species and genotypes.</title>
        <authorList>
            <person name="Korhonen P.K."/>
            <person name="Edoardo P."/>
            <person name="Giuseppe L.R."/>
            <person name="Gasser R.B."/>
        </authorList>
    </citation>
    <scope>NUCLEOTIDE SEQUENCE [LARGE SCALE GENOMIC DNA]</scope>
    <source>
        <strain evidence="1">ISS10</strain>
    </source>
</reference>
<proteinExistence type="predicted"/>
<dbReference type="EMBL" id="JYDW01000159">
    <property type="protein sequence ID" value="KRZ53631.1"/>
    <property type="molecule type" value="Genomic_DNA"/>
</dbReference>
<name>A0A0V1L242_9BILA</name>
<gene>
    <name evidence="1" type="ORF">T02_5104</name>
</gene>
<feature type="non-terminal residue" evidence="1">
    <location>
        <position position="60"/>
    </location>
</feature>
<protein>
    <submittedName>
        <fullName evidence="1">Uncharacterized protein</fullName>
    </submittedName>
</protein>
<dbReference type="AlphaFoldDB" id="A0A0V1L242"/>
<accession>A0A0V1L242</accession>
<comment type="caution">
    <text evidence="1">The sequence shown here is derived from an EMBL/GenBank/DDBJ whole genome shotgun (WGS) entry which is preliminary data.</text>
</comment>